<dbReference type="EMBL" id="FLDK01000005">
    <property type="protein sequence ID" value="SBH14178.1"/>
    <property type="molecule type" value="Genomic_DNA"/>
</dbReference>
<dbReference type="Proteomes" id="UP000259497">
    <property type="component" value="Unassembled WGS sequence"/>
</dbReference>
<reference evidence="16 21" key="2">
    <citation type="submission" date="2018-06" db="EMBL/GenBank/DDBJ databases">
        <authorList>
            <consortium name="Pathogen Informatics"/>
            <person name="Doyle S."/>
        </authorList>
    </citation>
    <scope>NUCLEOTIDE SEQUENCE [LARGE SCALE GENOMIC DNA]</scope>
    <source>
        <strain evidence="16 21">NCTC8849</strain>
    </source>
</reference>
<reference evidence="13" key="4">
    <citation type="submission" date="2023-07" db="EMBL/GenBank/DDBJ databases">
        <authorList>
            <person name="Peng Z."/>
        </authorList>
    </citation>
    <scope>NUCLEOTIDE SEQUENCE</scope>
    <source>
        <strain evidence="13">KP219</strain>
    </source>
</reference>
<evidence type="ECO:0000313" key="19">
    <source>
        <dbReference type="Proteomes" id="UP000077826"/>
    </source>
</evidence>
<dbReference type="EMBL" id="UGLC01000002">
    <property type="protein sequence ID" value="STT56523.1"/>
    <property type="molecule type" value="Genomic_DNA"/>
</dbReference>
<evidence type="ECO:0000256" key="6">
    <source>
        <dbReference type="ARBA" id="ARBA00023053"/>
    </source>
</evidence>
<sequence length="137" mass="14801">MLNFTILIFVGGAFGAICRELLMLVVPRLSDGFPLDIFIANIIAAFLLGLCTSLYKRNRVNQYIHMMVATGIMGGLSTFSSFVSGAVEMMNEPLSALIAICYLVISLIVGFMAVELGLRLGSRVKPAPPMTHNRSTG</sequence>
<feature type="binding site" evidence="12">
    <location>
        <position position="77"/>
    </location>
    <ligand>
        <name>Na(+)</name>
        <dbReference type="ChEBI" id="CHEBI:29101"/>
        <note>structural</note>
    </ligand>
</feature>
<evidence type="ECO:0000313" key="23">
    <source>
        <dbReference type="Proteomes" id="UP000282433"/>
    </source>
</evidence>
<keyword evidence="8 12" id="KW-0472">Membrane</keyword>
<keyword evidence="12" id="KW-0479">Metal-binding</keyword>
<comment type="subcellular location">
    <subcellularLocation>
        <location evidence="1 12">Cell membrane</location>
        <topology evidence="1 12">Multi-pass membrane protein</topology>
    </subcellularLocation>
</comment>
<comment type="similarity">
    <text evidence="10 12">Belongs to the fluoride channel Fluc/FEX (TC 1.A.43) family.</text>
</comment>
<gene>
    <name evidence="15" type="primary">ccrB</name>
    <name evidence="12 13" type="synonym">crcB</name>
    <name evidence="12" type="synonym">fluC</name>
    <name evidence="14" type="ORF">B5L96_00460</name>
    <name evidence="18" type="ORF">NCTC13635_02643</name>
    <name evidence="16" type="ORF">NCTC8849_05180</name>
    <name evidence="13" type="ORF">Q6294_14905</name>
    <name evidence="15" type="ORF">SAMEA2273558_02242</name>
    <name evidence="17" type="ORF">SAMEA3649733_05511</name>
</gene>
<dbReference type="CARD" id="ARO:3005049">
    <property type="molecule name" value="CrcB"/>
    <property type="mechanism identifier" value="ARO:0010000"/>
    <property type="mechanism name" value="antibiotic efflux"/>
</dbReference>
<evidence type="ECO:0000313" key="18">
    <source>
        <dbReference type="EMBL" id="VEB02164.1"/>
    </source>
</evidence>
<evidence type="ECO:0000313" key="16">
    <source>
        <dbReference type="EMBL" id="STT56523.1"/>
    </source>
</evidence>
<evidence type="ECO:0000313" key="14">
    <source>
        <dbReference type="EMBL" id="OVF78611.1"/>
    </source>
</evidence>
<dbReference type="GO" id="GO:0046872">
    <property type="term" value="F:metal ion binding"/>
    <property type="evidence" value="ECO:0007669"/>
    <property type="project" value="UniProtKB-KW"/>
</dbReference>
<keyword evidence="12" id="KW-0813">Transport</keyword>
<keyword evidence="2 12" id="KW-1003">Cell membrane</keyword>
<dbReference type="AlphaFoldDB" id="A0A2L1BU15"/>
<keyword evidence="4 12" id="KW-0812">Transmembrane</keyword>
<evidence type="ECO:0000256" key="5">
    <source>
        <dbReference type="ARBA" id="ARBA00022989"/>
    </source>
</evidence>
<evidence type="ECO:0000313" key="21">
    <source>
        <dbReference type="Proteomes" id="UP000254799"/>
    </source>
</evidence>
<reference evidence="18 23" key="3">
    <citation type="submission" date="2018-12" db="EMBL/GenBank/DDBJ databases">
        <authorList>
            <consortium name="Pathogen Informatics"/>
        </authorList>
    </citation>
    <scope>NUCLEOTIDE SEQUENCE [LARGE SCALE GENOMIC DNA]</scope>
    <source>
        <strain evidence="17 22">EuSCAPE_GR114</strain>
        <strain evidence="15">K480</strain>
        <strain evidence="19">k480</strain>
        <strain evidence="18 23">NCTC13635</strain>
    </source>
</reference>
<dbReference type="PANTHER" id="PTHR28259:SF1">
    <property type="entry name" value="FLUORIDE EXPORT PROTEIN 1-RELATED"/>
    <property type="match status" value="1"/>
</dbReference>
<accession>A0A514YT25</accession>
<dbReference type="GO" id="GO:0140114">
    <property type="term" value="P:cellular detoxification of fluoride"/>
    <property type="evidence" value="ECO:0007669"/>
    <property type="project" value="UniProtKB-UniRule"/>
</dbReference>
<dbReference type="EMBL" id="NDBK01000008">
    <property type="protein sequence ID" value="OVF78611.1"/>
    <property type="molecule type" value="Genomic_DNA"/>
</dbReference>
<evidence type="ECO:0000256" key="3">
    <source>
        <dbReference type="ARBA" id="ARBA00022519"/>
    </source>
</evidence>
<dbReference type="Proteomes" id="UP000077826">
    <property type="component" value="Unassembled WGS sequence"/>
</dbReference>
<feature type="transmembrane region" description="Helical" evidence="12">
    <location>
        <begin position="93"/>
        <end position="114"/>
    </location>
</feature>
<dbReference type="Proteomes" id="UP000254799">
    <property type="component" value="Unassembled WGS sequence"/>
</dbReference>
<evidence type="ECO:0000256" key="1">
    <source>
        <dbReference type="ARBA" id="ARBA00004651"/>
    </source>
</evidence>
<evidence type="ECO:0000313" key="13">
    <source>
        <dbReference type="EMBL" id="MDP0968311.1"/>
    </source>
</evidence>
<feature type="transmembrane region" description="Helical" evidence="12">
    <location>
        <begin position="37"/>
        <end position="55"/>
    </location>
</feature>
<evidence type="ECO:0000313" key="15">
    <source>
        <dbReference type="EMBL" id="SBH14178.1"/>
    </source>
</evidence>
<evidence type="ECO:0000256" key="12">
    <source>
        <dbReference type="HAMAP-Rule" id="MF_00454"/>
    </source>
</evidence>
<dbReference type="PANTHER" id="PTHR28259">
    <property type="entry name" value="FLUORIDE EXPORT PROTEIN 1-RELATED"/>
    <property type="match status" value="1"/>
</dbReference>
<dbReference type="GO" id="GO:0062054">
    <property type="term" value="F:fluoride channel activity"/>
    <property type="evidence" value="ECO:0007669"/>
    <property type="project" value="UniProtKB-UniRule"/>
</dbReference>
<keyword evidence="9 12" id="KW-0407">Ion channel</keyword>
<feature type="transmembrane region" description="Helical" evidence="12">
    <location>
        <begin position="67"/>
        <end position="87"/>
    </location>
</feature>
<dbReference type="EMBL" id="UIXM01000037">
    <property type="protein sequence ID" value="SVS29751.1"/>
    <property type="molecule type" value="Genomic_DNA"/>
</dbReference>
<dbReference type="NCBIfam" id="NF002453">
    <property type="entry name" value="PRK01636.1-1"/>
    <property type="match status" value="1"/>
</dbReference>
<dbReference type="InterPro" id="IPR003691">
    <property type="entry name" value="FluC"/>
</dbReference>
<accession>A0A2L1BU15</accession>
<reference evidence="14 20" key="1">
    <citation type="submission" date="2017-03" db="EMBL/GenBank/DDBJ databases">
        <authorList>
            <person name="Fouts D."/>
            <person name="Stalin M.J."/>
            <person name="Chen L."/>
            <person name="Wright M."/>
            <person name="Sutton G."/>
            <person name="Nguyen K."/>
            <person name="Vanduin D."/>
            <person name="Rojas L."/>
            <person name="Hujer A."/>
            <person name="Hujer K."/>
            <person name="Bonomo R."/>
            <person name="Kreiswirth B."/>
            <person name="Adams M."/>
        </authorList>
    </citation>
    <scope>NUCLEOTIDE SEQUENCE [LARGE SCALE GENOMIC DNA]</scope>
    <source>
        <strain evidence="14 20">39383</strain>
    </source>
</reference>
<dbReference type="EMBL" id="JAUUIA010000012">
    <property type="protein sequence ID" value="MDP0968311.1"/>
    <property type="molecule type" value="Genomic_DNA"/>
</dbReference>
<keyword evidence="3" id="KW-0997">Cell inner membrane</keyword>
<protein>
    <recommendedName>
        <fullName evidence="12">Fluoride-specific ion channel FluC</fullName>
    </recommendedName>
</protein>
<dbReference type="Pfam" id="PF02537">
    <property type="entry name" value="CRCB"/>
    <property type="match status" value="1"/>
</dbReference>
<dbReference type="GO" id="GO:0005886">
    <property type="term" value="C:plasma membrane"/>
    <property type="evidence" value="ECO:0007669"/>
    <property type="project" value="UniProtKB-SubCell"/>
</dbReference>
<evidence type="ECO:0000313" key="22">
    <source>
        <dbReference type="Proteomes" id="UP000259497"/>
    </source>
</evidence>
<evidence type="ECO:0000256" key="8">
    <source>
        <dbReference type="ARBA" id="ARBA00023136"/>
    </source>
</evidence>
<dbReference type="EMBL" id="LR134162">
    <property type="protein sequence ID" value="VEB02164.1"/>
    <property type="molecule type" value="Genomic_DNA"/>
</dbReference>
<name>A0A2L1BU15_KLEPN</name>
<dbReference type="Proteomes" id="UP000282433">
    <property type="component" value="Chromosome"/>
</dbReference>
<keyword evidence="6 12" id="KW-0915">Sodium</keyword>
<evidence type="ECO:0000256" key="11">
    <source>
        <dbReference type="ARBA" id="ARBA00035585"/>
    </source>
</evidence>
<evidence type="ECO:0000256" key="4">
    <source>
        <dbReference type="ARBA" id="ARBA00022692"/>
    </source>
</evidence>
<evidence type="ECO:0000313" key="20">
    <source>
        <dbReference type="Proteomes" id="UP000196447"/>
    </source>
</evidence>
<comment type="activity regulation">
    <text evidence="12">Na(+) is not transported, but it plays an essential structural role and its presence is essential for fluoride channel function.</text>
</comment>
<proteinExistence type="inferred from homology"/>
<comment type="catalytic activity">
    <reaction evidence="11">
        <text>fluoride(in) = fluoride(out)</text>
        <dbReference type="Rhea" id="RHEA:76159"/>
        <dbReference type="ChEBI" id="CHEBI:17051"/>
    </reaction>
    <physiologicalReaction direction="left-to-right" evidence="11">
        <dbReference type="Rhea" id="RHEA:76160"/>
    </physiologicalReaction>
</comment>
<dbReference type="HAMAP" id="MF_00454">
    <property type="entry name" value="FluC"/>
    <property type="match status" value="1"/>
</dbReference>
<evidence type="ECO:0000256" key="2">
    <source>
        <dbReference type="ARBA" id="ARBA00022475"/>
    </source>
</evidence>
<keyword evidence="5 12" id="KW-1133">Transmembrane helix</keyword>
<dbReference type="RefSeq" id="WP_004214240.1">
    <property type="nucleotide sequence ID" value="NZ_BDLF01000014.1"/>
</dbReference>
<evidence type="ECO:0000256" key="9">
    <source>
        <dbReference type="ARBA" id="ARBA00023303"/>
    </source>
</evidence>
<evidence type="ECO:0000313" key="17">
    <source>
        <dbReference type="EMBL" id="SVS29751.1"/>
    </source>
</evidence>
<evidence type="ECO:0000256" key="10">
    <source>
        <dbReference type="ARBA" id="ARBA00035120"/>
    </source>
</evidence>
<keyword evidence="7 12" id="KW-0406">Ion transport</keyword>
<evidence type="ECO:0000256" key="7">
    <source>
        <dbReference type="ARBA" id="ARBA00023065"/>
    </source>
</evidence>
<dbReference type="Proteomes" id="UP001244490">
    <property type="component" value="Unassembled WGS sequence"/>
</dbReference>
<feature type="binding site" evidence="12">
    <location>
        <position position="74"/>
    </location>
    <ligand>
        <name>Na(+)</name>
        <dbReference type="ChEBI" id="CHEBI:29101"/>
        <note>structural</note>
    </ligand>
</feature>
<comment type="function">
    <text evidence="12">Fluoride-specific ion channel. Important for reducing fluoride concentration in the cell, thus reducing its toxicity.</text>
</comment>
<organism evidence="14 20">
    <name type="scientific">Klebsiella pneumoniae</name>
    <dbReference type="NCBI Taxonomy" id="573"/>
    <lineage>
        <taxon>Bacteria</taxon>
        <taxon>Pseudomonadati</taxon>
        <taxon>Pseudomonadota</taxon>
        <taxon>Gammaproteobacteria</taxon>
        <taxon>Enterobacterales</taxon>
        <taxon>Enterobacteriaceae</taxon>
        <taxon>Klebsiella/Raoultella group</taxon>
        <taxon>Klebsiella</taxon>
        <taxon>Klebsiella pneumoniae complex</taxon>
    </lineage>
</organism>
<dbReference type="Proteomes" id="UP000196447">
    <property type="component" value="Unassembled WGS sequence"/>
</dbReference>